<evidence type="ECO:0000313" key="4">
    <source>
        <dbReference type="WBParaSite" id="TCLT_0000480801-mRNA-1"/>
    </source>
</evidence>
<evidence type="ECO:0000313" key="2">
    <source>
        <dbReference type="EMBL" id="VDN01961.1"/>
    </source>
</evidence>
<accession>A0A0N5CWS6</accession>
<feature type="coiled-coil region" evidence="1">
    <location>
        <begin position="111"/>
        <end position="177"/>
    </location>
</feature>
<evidence type="ECO:0000256" key="1">
    <source>
        <dbReference type="SAM" id="Coils"/>
    </source>
</evidence>
<gene>
    <name evidence="2" type="ORF">TCLT_LOCUS4797</name>
</gene>
<protein>
    <submittedName>
        <fullName evidence="4">TACC_C domain-containing protein</fullName>
    </submittedName>
</protein>
<reference evidence="2 3" key="2">
    <citation type="submission" date="2018-11" db="EMBL/GenBank/DDBJ databases">
        <authorList>
            <consortium name="Pathogen Informatics"/>
        </authorList>
    </citation>
    <scope>NUCLEOTIDE SEQUENCE [LARGE SCALE GENOMIC DNA]</scope>
</reference>
<dbReference type="OrthoDB" id="5848316at2759"/>
<dbReference type="Proteomes" id="UP000276776">
    <property type="component" value="Unassembled WGS sequence"/>
</dbReference>
<dbReference type="AlphaFoldDB" id="A0A0N5CWS6"/>
<name>A0A0N5CWS6_THECL</name>
<organism evidence="4">
    <name type="scientific">Thelazia callipaeda</name>
    <name type="common">Oriental eyeworm</name>
    <name type="synonym">Parasitic nematode</name>
    <dbReference type="NCBI Taxonomy" id="103827"/>
    <lineage>
        <taxon>Eukaryota</taxon>
        <taxon>Metazoa</taxon>
        <taxon>Ecdysozoa</taxon>
        <taxon>Nematoda</taxon>
        <taxon>Chromadorea</taxon>
        <taxon>Rhabditida</taxon>
        <taxon>Spirurina</taxon>
        <taxon>Spiruromorpha</taxon>
        <taxon>Thelazioidea</taxon>
        <taxon>Thelaziidae</taxon>
        <taxon>Thelazia</taxon>
    </lineage>
</organism>
<dbReference type="PROSITE" id="PS51257">
    <property type="entry name" value="PROKAR_LIPOPROTEIN"/>
    <property type="match status" value="1"/>
</dbReference>
<dbReference type="STRING" id="103827.A0A0N5CWS6"/>
<dbReference type="WBParaSite" id="TCLT_0000480801-mRNA-1">
    <property type="protein sequence ID" value="TCLT_0000480801-mRNA-1"/>
    <property type="gene ID" value="TCLT_0000480801"/>
</dbReference>
<dbReference type="EMBL" id="UYYF01004304">
    <property type="protein sequence ID" value="VDN01961.1"/>
    <property type="molecule type" value="Genomic_DNA"/>
</dbReference>
<sequence>MLLAERNDDLLSQLLQLSKNVYAVSTSTLSSCAVTTISSSAKPKSAFKPLRAETTAHQKLSDECQAFRETFQFSEPGNVTAVQDFVRNDYLQLQDKNVSLDCISFELANQLKDTRKKLVNAEIRAEEAEKQTAEAREHCMLQEKNNKCLEAEYSETCSIMEKELKNLREELNAKNEQYCACIAEKNKQDEKMKQWQFAVDEMKAVHSEIQMLEKQVNLDWA</sequence>
<proteinExistence type="predicted"/>
<keyword evidence="3" id="KW-1185">Reference proteome</keyword>
<keyword evidence="1" id="KW-0175">Coiled coil</keyword>
<reference evidence="4" key="1">
    <citation type="submission" date="2017-02" db="UniProtKB">
        <authorList>
            <consortium name="WormBaseParasite"/>
        </authorList>
    </citation>
    <scope>IDENTIFICATION</scope>
</reference>
<evidence type="ECO:0000313" key="3">
    <source>
        <dbReference type="Proteomes" id="UP000276776"/>
    </source>
</evidence>